<reference evidence="1" key="1">
    <citation type="submission" date="2023-06" db="EMBL/GenBank/DDBJ databases">
        <authorList>
            <person name="Kurt Z."/>
        </authorList>
    </citation>
    <scope>NUCLEOTIDE SEQUENCE</scope>
</reference>
<evidence type="ECO:0000313" key="1">
    <source>
        <dbReference type="EMBL" id="CAI9947258.1"/>
    </source>
</evidence>
<keyword evidence="3" id="KW-1185">Reference proteome</keyword>
<name>A0AA86PXW3_9EUKA</name>
<accession>A0AA86PXW3</accession>
<sequence>MEDNYLSIQEELSFLNIQSTEESNLDIQELIFLKIQQLEQNQELINAKLNRLLRSSANWNALSQIPVNIQVQSNKWTDSEQAQYLECLKTDYLMSPSQMASHIASKTYKQIISHSQKFFSKLMRHFSAEISDLLPSLFTLRTKCKDMDRSQIQSAVQLLHPRISQQQTIEVGTCRCRYLCVLDSAIHVGRVAFNRYISQNLHLDQNLILNKILQVLIIVGEPTISIKYVADKLGLNADLVTLVVLNSFIGSSYKLVF</sequence>
<evidence type="ECO:0000313" key="2">
    <source>
        <dbReference type="EMBL" id="CAL6063750.1"/>
    </source>
</evidence>
<dbReference type="Proteomes" id="UP001642409">
    <property type="component" value="Unassembled WGS sequence"/>
</dbReference>
<evidence type="ECO:0000313" key="3">
    <source>
        <dbReference type="Proteomes" id="UP001642409"/>
    </source>
</evidence>
<organism evidence="1">
    <name type="scientific">Hexamita inflata</name>
    <dbReference type="NCBI Taxonomy" id="28002"/>
    <lineage>
        <taxon>Eukaryota</taxon>
        <taxon>Metamonada</taxon>
        <taxon>Diplomonadida</taxon>
        <taxon>Hexamitidae</taxon>
        <taxon>Hexamitinae</taxon>
        <taxon>Hexamita</taxon>
    </lineage>
</organism>
<protein>
    <submittedName>
        <fullName evidence="1">Myb-like protein</fullName>
    </submittedName>
    <submittedName>
        <fullName evidence="2">Myb-like_protein</fullName>
    </submittedName>
</protein>
<dbReference type="EMBL" id="CATOUU010000774">
    <property type="protein sequence ID" value="CAI9947258.1"/>
    <property type="molecule type" value="Genomic_DNA"/>
</dbReference>
<dbReference type="EMBL" id="CAXDID020000247">
    <property type="protein sequence ID" value="CAL6063750.1"/>
    <property type="molecule type" value="Genomic_DNA"/>
</dbReference>
<dbReference type="AlphaFoldDB" id="A0AA86PXW3"/>
<proteinExistence type="predicted"/>
<gene>
    <name evidence="1" type="ORF">HINF_LOCUS34903</name>
    <name evidence="2" type="ORF">HINF_LOCUS51024</name>
</gene>
<comment type="caution">
    <text evidence="1">The sequence shown here is derived from an EMBL/GenBank/DDBJ whole genome shotgun (WGS) entry which is preliminary data.</text>
</comment>
<reference evidence="2 3" key="2">
    <citation type="submission" date="2024-07" db="EMBL/GenBank/DDBJ databases">
        <authorList>
            <person name="Akdeniz Z."/>
        </authorList>
    </citation>
    <scope>NUCLEOTIDE SEQUENCE [LARGE SCALE GENOMIC DNA]</scope>
</reference>